<keyword evidence="7" id="KW-1185">Reference proteome</keyword>
<keyword evidence="3" id="KW-0274">FAD</keyword>
<keyword evidence="2" id="KW-0285">Flavoprotein</keyword>
<dbReference type="InterPro" id="IPR050260">
    <property type="entry name" value="FAD-bd_OxRdtase"/>
</dbReference>
<name>A0AA42DLR4_9FIRM</name>
<accession>A0AA42DLR4</accession>
<feature type="domain" description="FAD/NAD(P)-binding" evidence="4">
    <location>
        <begin position="1"/>
        <end position="295"/>
    </location>
</feature>
<dbReference type="GO" id="GO:0016491">
    <property type="term" value="F:oxidoreductase activity"/>
    <property type="evidence" value="ECO:0007669"/>
    <property type="project" value="InterPro"/>
</dbReference>
<dbReference type="InterPro" id="IPR041575">
    <property type="entry name" value="Rubredoxin_C"/>
</dbReference>
<evidence type="ECO:0000256" key="3">
    <source>
        <dbReference type="ARBA" id="ARBA00022827"/>
    </source>
</evidence>
<dbReference type="InterPro" id="IPR016156">
    <property type="entry name" value="FAD/NAD-linked_Rdtase_dimer_sf"/>
</dbReference>
<dbReference type="Pfam" id="PF07992">
    <property type="entry name" value="Pyr_redox_2"/>
    <property type="match status" value="1"/>
</dbReference>
<protein>
    <submittedName>
        <fullName evidence="6">FAD-dependent oxidoreductase</fullName>
    </submittedName>
</protein>
<dbReference type="PRINTS" id="PR00368">
    <property type="entry name" value="FADPNR"/>
</dbReference>
<dbReference type="RefSeq" id="WP_271011633.1">
    <property type="nucleotide sequence ID" value="NZ_JAQIFT010000029.1"/>
</dbReference>
<evidence type="ECO:0000256" key="1">
    <source>
        <dbReference type="ARBA" id="ARBA00001974"/>
    </source>
</evidence>
<dbReference type="InterPro" id="IPR023753">
    <property type="entry name" value="FAD/NAD-binding_dom"/>
</dbReference>
<dbReference type="PRINTS" id="PR00411">
    <property type="entry name" value="PNDRDTASEI"/>
</dbReference>
<comment type="caution">
    <text evidence="6">The sequence shown here is derived from an EMBL/GenBank/DDBJ whole genome shotgun (WGS) entry which is preliminary data.</text>
</comment>
<feature type="domain" description="NADH-rubredoxin oxidoreductase C-terminal" evidence="5">
    <location>
        <begin position="314"/>
        <end position="377"/>
    </location>
</feature>
<evidence type="ECO:0000313" key="7">
    <source>
        <dbReference type="Proteomes" id="UP001169242"/>
    </source>
</evidence>
<dbReference type="Gene3D" id="3.50.50.60">
    <property type="entry name" value="FAD/NAD(P)-binding domain"/>
    <property type="match status" value="2"/>
</dbReference>
<dbReference type="Pfam" id="PF18267">
    <property type="entry name" value="Rubredoxin_C"/>
    <property type="match status" value="1"/>
</dbReference>
<dbReference type="Proteomes" id="UP001169242">
    <property type="component" value="Unassembled WGS sequence"/>
</dbReference>
<dbReference type="InterPro" id="IPR036188">
    <property type="entry name" value="FAD/NAD-bd_sf"/>
</dbReference>
<reference evidence="6" key="1">
    <citation type="journal article" date="2023" name="Int. J. Syst. Evol. Microbiol.">
        <title>&lt;i&gt;Holtiella tumoricola&lt;/i&gt; gen. nov. sp. nov., isolated from a human clinical sample.</title>
        <authorList>
            <person name="Allen-Vercoe E."/>
            <person name="Daigneault M.C."/>
            <person name="Vancuren S.J."/>
            <person name="Cochrane K."/>
            <person name="O'Neal L.L."/>
            <person name="Sankaranarayanan K."/>
            <person name="Lawson P.A."/>
        </authorList>
    </citation>
    <scope>NUCLEOTIDE SEQUENCE</scope>
    <source>
        <strain evidence="6">CC70A</strain>
    </source>
</reference>
<proteinExistence type="predicted"/>
<dbReference type="EMBL" id="JAQIFT010000029">
    <property type="protein sequence ID" value="MDA3731214.1"/>
    <property type="molecule type" value="Genomic_DNA"/>
</dbReference>
<dbReference type="AlphaFoldDB" id="A0AA42DLR4"/>
<evidence type="ECO:0000313" key="6">
    <source>
        <dbReference type="EMBL" id="MDA3731214.1"/>
    </source>
</evidence>
<dbReference type="SUPFAM" id="SSF51905">
    <property type="entry name" value="FAD/NAD(P)-binding domain"/>
    <property type="match status" value="2"/>
</dbReference>
<dbReference type="PANTHER" id="PTHR43429">
    <property type="entry name" value="PYRIDINE NUCLEOTIDE-DISULFIDE OXIDOREDUCTASE DOMAIN-CONTAINING"/>
    <property type="match status" value="1"/>
</dbReference>
<dbReference type="Gene3D" id="3.30.390.30">
    <property type="match status" value="1"/>
</dbReference>
<sequence>MKYVIIGNSTAAIGGIEGIRSQDTNSEIVVLSNEAYHTYSRPLISYLLQGKTDFERMKYRDDNFYKEMNCELKLETYVTAIHPDKKEIVTQTGEVIGYDKLLVATGSRPFVPPIEGLEKVEDPFTFMTLDSAKALEKKINEKSRVLIVGAGLIGLKCAEAISKKVASLTVCDIAPHVLSSIVDMECGERLKKHLENYNIQFKLGTGVQKLDAHTAYFQDGTTVEFDILVLAVGVRPNVELVQQAGGRVNRGIILDEYCQTSLENIYAAGDCTESVDLTDGNQKILAILPNAYRQGECAGINMALGKQRFDKAIPMNAIGFFGLHLISAGSYEGEEIITQDENNYKKLIVKDDLLKGFMMLGDVEGAGIYTSIIREQIPLSSLNFELLKERPGLIAFSRNYRDDKLGGRKNEH</sequence>
<dbReference type="PANTHER" id="PTHR43429:SF3">
    <property type="entry name" value="NITRITE REDUCTASE [NAD(P)H]"/>
    <property type="match status" value="1"/>
</dbReference>
<comment type="cofactor">
    <cofactor evidence="1">
        <name>FAD</name>
        <dbReference type="ChEBI" id="CHEBI:57692"/>
    </cofactor>
</comment>
<evidence type="ECO:0000259" key="5">
    <source>
        <dbReference type="Pfam" id="PF18267"/>
    </source>
</evidence>
<organism evidence="6 7">
    <name type="scientific">Holtiella tumoricola</name>
    <dbReference type="NCBI Taxonomy" id="3018743"/>
    <lineage>
        <taxon>Bacteria</taxon>
        <taxon>Bacillati</taxon>
        <taxon>Bacillota</taxon>
        <taxon>Clostridia</taxon>
        <taxon>Lachnospirales</taxon>
        <taxon>Cellulosilyticaceae</taxon>
        <taxon>Holtiella</taxon>
    </lineage>
</organism>
<gene>
    <name evidence="6" type="ORF">PBV87_06900</name>
</gene>
<evidence type="ECO:0000259" key="4">
    <source>
        <dbReference type="Pfam" id="PF07992"/>
    </source>
</evidence>
<evidence type="ECO:0000256" key="2">
    <source>
        <dbReference type="ARBA" id="ARBA00022630"/>
    </source>
</evidence>